<comment type="caution">
    <text evidence="3">The sequence shown here is derived from an EMBL/GenBank/DDBJ whole genome shotgun (WGS) entry which is preliminary data.</text>
</comment>
<dbReference type="PROSITE" id="PS50943">
    <property type="entry name" value="HTH_CROC1"/>
    <property type="match status" value="1"/>
</dbReference>
<dbReference type="AlphaFoldDB" id="A0A9D9EC83"/>
<reference evidence="3" key="2">
    <citation type="journal article" date="2021" name="PeerJ">
        <title>Extensive microbial diversity within the chicken gut microbiome revealed by metagenomics and culture.</title>
        <authorList>
            <person name="Gilroy R."/>
            <person name="Ravi A."/>
            <person name="Getino M."/>
            <person name="Pursley I."/>
            <person name="Horton D.L."/>
            <person name="Alikhan N.F."/>
            <person name="Baker D."/>
            <person name="Gharbi K."/>
            <person name="Hall N."/>
            <person name="Watson M."/>
            <person name="Adriaenssens E.M."/>
            <person name="Foster-Nyarko E."/>
            <person name="Jarju S."/>
            <person name="Secka A."/>
            <person name="Antonio M."/>
            <person name="Oren A."/>
            <person name="Chaudhuri R.R."/>
            <person name="La Ragione R."/>
            <person name="Hildebrand F."/>
            <person name="Pallen M.J."/>
        </authorList>
    </citation>
    <scope>NUCLEOTIDE SEQUENCE</scope>
    <source>
        <strain evidence="3">D5-748</strain>
    </source>
</reference>
<evidence type="ECO:0000313" key="3">
    <source>
        <dbReference type="EMBL" id="MBO8444607.1"/>
    </source>
</evidence>
<dbReference type="SUPFAM" id="SSF47413">
    <property type="entry name" value="lambda repressor-like DNA-binding domains"/>
    <property type="match status" value="1"/>
</dbReference>
<dbReference type="GO" id="GO:0003677">
    <property type="term" value="F:DNA binding"/>
    <property type="evidence" value="ECO:0007669"/>
    <property type="project" value="InterPro"/>
</dbReference>
<evidence type="ECO:0000256" key="1">
    <source>
        <dbReference type="SAM" id="MobiDB-lite"/>
    </source>
</evidence>
<protein>
    <submittedName>
        <fullName evidence="3">Helix-turn-helix transcriptional regulator</fullName>
    </submittedName>
</protein>
<accession>A0A9D9EC83</accession>
<feature type="compositionally biased region" description="Basic and acidic residues" evidence="1">
    <location>
        <begin position="106"/>
        <end position="115"/>
    </location>
</feature>
<reference evidence="3" key="1">
    <citation type="submission" date="2020-10" db="EMBL/GenBank/DDBJ databases">
        <authorList>
            <person name="Gilroy R."/>
        </authorList>
    </citation>
    <scope>NUCLEOTIDE SEQUENCE</scope>
    <source>
        <strain evidence="3">D5-748</strain>
    </source>
</reference>
<dbReference type="Proteomes" id="UP000823619">
    <property type="component" value="Unassembled WGS sequence"/>
</dbReference>
<evidence type="ECO:0000313" key="4">
    <source>
        <dbReference type="Proteomes" id="UP000823619"/>
    </source>
</evidence>
<dbReference type="InterPro" id="IPR001387">
    <property type="entry name" value="Cro/C1-type_HTH"/>
</dbReference>
<dbReference type="EMBL" id="JADIMO010000032">
    <property type="protein sequence ID" value="MBO8444607.1"/>
    <property type="molecule type" value="Genomic_DNA"/>
</dbReference>
<dbReference type="CDD" id="cd00093">
    <property type="entry name" value="HTH_XRE"/>
    <property type="match status" value="1"/>
</dbReference>
<evidence type="ECO:0000259" key="2">
    <source>
        <dbReference type="PROSITE" id="PS50943"/>
    </source>
</evidence>
<feature type="domain" description="HTH cro/C1-type" evidence="2">
    <location>
        <begin position="21"/>
        <end position="73"/>
    </location>
</feature>
<dbReference type="Pfam" id="PF01381">
    <property type="entry name" value="HTH_3"/>
    <property type="match status" value="1"/>
</dbReference>
<dbReference type="SMART" id="SM00530">
    <property type="entry name" value="HTH_XRE"/>
    <property type="match status" value="1"/>
</dbReference>
<name>A0A9D9EC83_9BACT</name>
<dbReference type="Gene3D" id="1.10.260.40">
    <property type="entry name" value="lambda repressor-like DNA-binding domains"/>
    <property type="match status" value="1"/>
</dbReference>
<organism evidence="3 4">
    <name type="scientific">Candidatus Cryptobacteroides merdavium</name>
    <dbReference type="NCBI Taxonomy" id="2840769"/>
    <lineage>
        <taxon>Bacteria</taxon>
        <taxon>Pseudomonadati</taxon>
        <taxon>Bacteroidota</taxon>
        <taxon>Bacteroidia</taxon>
        <taxon>Bacteroidales</taxon>
        <taxon>Candidatus Cryptobacteroides</taxon>
    </lineage>
</organism>
<proteinExistence type="predicted"/>
<feature type="region of interest" description="Disordered" evidence="1">
    <location>
        <begin position="93"/>
        <end position="115"/>
    </location>
</feature>
<dbReference type="InterPro" id="IPR010982">
    <property type="entry name" value="Lambda_DNA-bd_dom_sf"/>
</dbReference>
<gene>
    <name evidence="3" type="ORF">IAC23_02775</name>
</gene>
<sequence>MLDNIYMLSDPEICKRIAAKIKMIRLKQNMSQAELADKAGISVSSVKRIEDGEIKNFESLIRILRTLGELDVFVKLIEEQPLSPNEYYELVNKTGKPKRKRASKGYTKEKEESKW</sequence>